<feature type="compositionally biased region" description="Acidic residues" evidence="1">
    <location>
        <begin position="222"/>
        <end position="237"/>
    </location>
</feature>
<dbReference type="CDD" id="cd16982">
    <property type="entry name" value="CID_Pcf11"/>
    <property type="match status" value="1"/>
</dbReference>
<dbReference type="GO" id="GO:0003729">
    <property type="term" value="F:mRNA binding"/>
    <property type="evidence" value="ECO:0007669"/>
    <property type="project" value="InterPro"/>
</dbReference>
<dbReference type="AlphaFoldDB" id="A0AAW1PKE1"/>
<dbReference type="EMBL" id="JALJOQ010000022">
    <property type="protein sequence ID" value="KAK9808534.1"/>
    <property type="molecule type" value="Genomic_DNA"/>
</dbReference>
<dbReference type="PROSITE" id="PS51391">
    <property type="entry name" value="CID"/>
    <property type="match status" value="1"/>
</dbReference>
<feature type="domain" description="CID" evidence="2">
    <location>
        <begin position="6"/>
        <end position="133"/>
    </location>
</feature>
<dbReference type="Gene3D" id="1.25.40.90">
    <property type="match status" value="1"/>
</dbReference>
<gene>
    <name evidence="3" type="ORF">WJX73_005583</name>
</gene>
<dbReference type="Proteomes" id="UP001465755">
    <property type="component" value="Unassembled WGS sequence"/>
</dbReference>
<dbReference type="GO" id="GO:0031124">
    <property type="term" value="P:mRNA 3'-end processing"/>
    <property type="evidence" value="ECO:0007669"/>
    <property type="project" value="InterPro"/>
</dbReference>
<evidence type="ECO:0000313" key="3">
    <source>
        <dbReference type="EMBL" id="KAK9808534.1"/>
    </source>
</evidence>
<dbReference type="GO" id="GO:0005737">
    <property type="term" value="C:cytoplasm"/>
    <property type="evidence" value="ECO:0007669"/>
    <property type="project" value="TreeGrafter"/>
</dbReference>
<evidence type="ECO:0000256" key="1">
    <source>
        <dbReference type="SAM" id="MobiDB-lite"/>
    </source>
</evidence>
<dbReference type="PANTHER" id="PTHR15921:SF3">
    <property type="entry name" value="PRE-MRNA CLEAVAGE COMPLEX 2 PROTEIN PCF11"/>
    <property type="match status" value="1"/>
</dbReference>
<dbReference type="SMART" id="SM00582">
    <property type="entry name" value="RPR"/>
    <property type="match status" value="1"/>
</dbReference>
<accession>A0AAW1PKE1</accession>
<dbReference type="PANTHER" id="PTHR15921">
    <property type="entry name" value="PRE-MRNA CLEAVAGE COMPLEX II"/>
    <property type="match status" value="1"/>
</dbReference>
<evidence type="ECO:0000259" key="2">
    <source>
        <dbReference type="PROSITE" id="PS51391"/>
    </source>
</evidence>
<reference evidence="3 4" key="1">
    <citation type="journal article" date="2024" name="Nat. Commun.">
        <title>Phylogenomics reveals the evolutionary origins of lichenization in chlorophyte algae.</title>
        <authorList>
            <person name="Puginier C."/>
            <person name="Libourel C."/>
            <person name="Otte J."/>
            <person name="Skaloud P."/>
            <person name="Haon M."/>
            <person name="Grisel S."/>
            <person name="Petersen M."/>
            <person name="Berrin J.G."/>
            <person name="Delaux P.M."/>
            <person name="Dal Grande F."/>
            <person name="Keller J."/>
        </authorList>
    </citation>
    <scope>NUCLEOTIDE SEQUENCE [LARGE SCALE GENOMIC DNA]</scope>
    <source>
        <strain evidence="3 4">SAG 2036</strain>
    </source>
</reference>
<dbReference type="InterPro" id="IPR045154">
    <property type="entry name" value="PCF11-like"/>
</dbReference>
<keyword evidence="4" id="KW-1185">Reference proteome</keyword>
<dbReference type="GO" id="GO:0000993">
    <property type="term" value="F:RNA polymerase II complex binding"/>
    <property type="evidence" value="ECO:0007669"/>
    <property type="project" value="InterPro"/>
</dbReference>
<protein>
    <recommendedName>
        <fullName evidence="2">CID domain-containing protein</fullName>
    </recommendedName>
</protein>
<dbReference type="InterPro" id="IPR008942">
    <property type="entry name" value="ENTH_VHS"/>
</dbReference>
<dbReference type="GO" id="GO:0006369">
    <property type="term" value="P:termination of RNA polymerase II transcription"/>
    <property type="evidence" value="ECO:0007669"/>
    <property type="project" value="InterPro"/>
</dbReference>
<dbReference type="Pfam" id="PF23228">
    <property type="entry name" value="zf_PCFS4"/>
    <property type="match status" value="1"/>
</dbReference>
<feature type="region of interest" description="Disordered" evidence="1">
    <location>
        <begin position="222"/>
        <end position="248"/>
    </location>
</feature>
<sequence>MTDLSQYKGFIEQYMVELKELTFNSKPIINNLTMLAEEHRNIAPSIAAAIEHHLSSCPPASKLPVLYLLDSIAKNVREPFVSAFARNLPEVFSQIWTALPQAHPQLLKLLNTWTGLFPGGTLAALRRSVGQPEAALRPSSAPAPGYQARPCKMIIQADSTLTVAKLVESSTALRAKHLDQWYLKQRRLKDAGAANQSQHWFVDENTWLRGTTTDAKAAPDFYEEDQEDEAEASEPVDDSQPNCGLSGEKFDIFWDDESEQWRYRDAKRLLGPEAVKYGVADGTLVKRSRQ</sequence>
<dbReference type="InterPro" id="IPR047415">
    <property type="entry name" value="Pcf11_CID"/>
</dbReference>
<evidence type="ECO:0000313" key="4">
    <source>
        <dbReference type="Proteomes" id="UP001465755"/>
    </source>
</evidence>
<dbReference type="InterPro" id="IPR006569">
    <property type="entry name" value="CID_dom"/>
</dbReference>
<dbReference type="Pfam" id="PF04818">
    <property type="entry name" value="CID"/>
    <property type="match status" value="1"/>
</dbReference>
<dbReference type="SUPFAM" id="SSF48464">
    <property type="entry name" value="ENTH/VHS domain"/>
    <property type="match status" value="1"/>
</dbReference>
<organism evidence="3 4">
    <name type="scientific">Symbiochloris irregularis</name>
    <dbReference type="NCBI Taxonomy" id="706552"/>
    <lineage>
        <taxon>Eukaryota</taxon>
        <taxon>Viridiplantae</taxon>
        <taxon>Chlorophyta</taxon>
        <taxon>core chlorophytes</taxon>
        <taxon>Trebouxiophyceae</taxon>
        <taxon>Trebouxiales</taxon>
        <taxon>Trebouxiaceae</taxon>
        <taxon>Symbiochloris</taxon>
    </lineage>
</organism>
<dbReference type="GO" id="GO:0005849">
    <property type="term" value="C:mRNA cleavage factor complex"/>
    <property type="evidence" value="ECO:0007669"/>
    <property type="project" value="TreeGrafter"/>
</dbReference>
<name>A0AAW1PKE1_9CHLO</name>
<proteinExistence type="predicted"/>
<dbReference type="InterPro" id="IPR057242">
    <property type="entry name" value="PCFS4-like"/>
</dbReference>
<comment type="caution">
    <text evidence="3">The sequence shown here is derived from an EMBL/GenBank/DDBJ whole genome shotgun (WGS) entry which is preliminary data.</text>
</comment>